<dbReference type="PANTHER" id="PTHR23418:SF0">
    <property type="entry name" value="ACIREDUCTONE DIOXYGENASE"/>
    <property type="match status" value="1"/>
</dbReference>
<comment type="function">
    <text evidence="11">Catalyzes 2 different reactions between oxygen and the acireductone 1,2-dihydroxy-3-keto-5-methylthiopentene (DHK-MTPene) depending upon the metal bound in the active site. Fe-containing acireductone dioxygenase (Fe-ARD) produces formate and 2-keto-4-methylthiobutyrate (KMTB), the alpha-ketoacid precursor of methionine in the methionine recycle pathway. Ni-containing acireductone dioxygenase (Ni-ARD) produces methylthiopropionate, carbon monoxide and formate, and does not lie on the methionine recycle pathway.</text>
</comment>
<accession>A0AAD4LZY1</accession>
<dbReference type="HAMAP" id="MF_03154">
    <property type="entry name" value="Salvage_MtnD_euk"/>
    <property type="match status" value="1"/>
</dbReference>
<dbReference type="InterPro" id="IPR011051">
    <property type="entry name" value="RmlC_Cupin_sf"/>
</dbReference>
<dbReference type="EMBL" id="WTXG01000064">
    <property type="protein sequence ID" value="KAI0295049.1"/>
    <property type="molecule type" value="Genomic_DNA"/>
</dbReference>
<comment type="pathway">
    <text evidence="11">Amino-acid biosynthesis; L-methionine biosynthesis via salvage pathway; L-methionine from S-methyl-5-thio-alpha-D-ribose 1-phosphate: step 5/6.</text>
</comment>
<dbReference type="GO" id="GO:0005506">
    <property type="term" value="F:iron ion binding"/>
    <property type="evidence" value="ECO:0007669"/>
    <property type="project" value="UniProtKB-UniRule"/>
</dbReference>
<dbReference type="EC" id="1.13.11.54" evidence="11"/>
<evidence type="ECO:0000256" key="9">
    <source>
        <dbReference type="ARBA" id="ARBA00023167"/>
    </source>
</evidence>
<keyword evidence="2 11" id="KW-0963">Cytoplasm</keyword>
<reference evidence="12" key="1">
    <citation type="journal article" date="2022" name="New Phytol.">
        <title>Evolutionary transition to the ectomycorrhizal habit in the genomes of a hyperdiverse lineage of mushroom-forming fungi.</title>
        <authorList>
            <person name="Looney B."/>
            <person name="Miyauchi S."/>
            <person name="Morin E."/>
            <person name="Drula E."/>
            <person name="Courty P.E."/>
            <person name="Kohler A."/>
            <person name="Kuo A."/>
            <person name="LaButti K."/>
            <person name="Pangilinan J."/>
            <person name="Lipzen A."/>
            <person name="Riley R."/>
            <person name="Andreopoulos W."/>
            <person name="He G."/>
            <person name="Johnson J."/>
            <person name="Nolan M."/>
            <person name="Tritt A."/>
            <person name="Barry K.W."/>
            <person name="Grigoriev I.V."/>
            <person name="Nagy L.G."/>
            <person name="Hibbett D."/>
            <person name="Henrissat B."/>
            <person name="Matheny P.B."/>
            <person name="Labbe J."/>
            <person name="Martin F.M."/>
        </authorList>
    </citation>
    <scope>NUCLEOTIDE SEQUENCE</scope>
    <source>
        <strain evidence="12">BPL690</strain>
    </source>
</reference>
<dbReference type="Gene3D" id="2.60.120.10">
    <property type="entry name" value="Jelly Rolls"/>
    <property type="match status" value="1"/>
</dbReference>
<dbReference type="GO" id="GO:0019509">
    <property type="term" value="P:L-methionine salvage from methylthioadenosine"/>
    <property type="evidence" value="ECO:0007669"/>
    <property type="project" value="UniProtKB-UniRule"/>
</dbReference>
<evidence type="ECO:0000256" key="3">
    <source>
        <dbReference type="ARBA" id="ARBA00022596"/>
    </source>
</evidence>
<keyword evidence="13" id="KW-1185">Reference proteome</keyword>
<keyword evidence="4 11" id="KW-0028">Amino-acid biosynthesis</keyword>
<organism evidence="12 13">
    <name type="scientific">Multifurca ochricompacta</name>
    <dbReference type="NCBI Taxonomy" id="376703"/>
    <lineage>
        <taxon>Eukaryota</taxon>
        <taxon>Fungi</taxon>
        <taxon>Dikarya</taxon>
        <taxon>Basidiomycota</taxon>
        <taxon>Agaricomycotina</taxon>
        <taxon>Agaricomycetes</taxon>
        <taxon>Russulales</taxon>
        <taxon>Russulaceae</taxon>
        <taxon>Multifurca</taxon>
    </lineage>
</organism>
<dbReference type="SUPFAM" id="SSF51182">
    <property type="entry name" value="RmlC-like cupins"/>
    <property type="match status" value="1"/>
</dbReference>
<keyword evidence="7 11" id="KW-0560">Oxidoreductase</keyword>
<dbReference type="GO" id="GO:0016151">
    <property type="term" value="F:nickel cation binding"/>
    <property type="evidence" value="ECO:0007669"/>
    <property type="project" value="UniProtKB-UniRule"/>
</dbReference>
<evidence type="ECO:0000256" key="11">
    <source>
        <dbReference type="HAMAP-Rule" id="MF_03154"/>
    </source>
</evidence>
<feature type="binding site" evidence="11">
    <location>
        <position position="87"/>
    </location>
    <ligand>
        <name>Fe(2+)</name>
        <dbReference type="ChEBI" id="CHEBI:29033"/>
        <note>for iron-dependent acireductone dioxygenase activity</note>
    </ligand>
</feature>
<feature type="binding site" evidence="11">
    <location>
        <position position="89"/>
    </location>
    <ligand>
        <name>Ni(2+)</name>
        <dbReference type="ChEBI" id="CHEBI:49786"/>
        <note>for nickel-dependent acireductone dioxygenase activity</note>
    </ligand>
</feature>
<feature type="binding site" evidence="11">
    <location>
        <position position="133"/>
    </location>
    <ligand>
        <name>Fe(2+)</name>
        <dbReference type="ChEBI" id="CHEBI:29033"/>
        <note>for iron-dependent acireductone dioxygenase activity</note>
    </ligand>
</feature>
<dbReference type="CDD" id="cd02232">
    <property type="entry name" value="cupin_ARD"/>
    <property type="match status" value="1"/>
</dbReference>
<comment type="catalytic activity">
    <reaction evidence="11">
        <text>1,2-dihydroxy-5-(methylsulfanyl)pent-1-en-3-one + O2 = 3-(methylsulfanyl)propanoate + CO + formate + 2 H(+)</text>
        <dbReference type="Rhea" id="RHEA:14161"/>
        <dbReference type="ChEBI" id="CHEBI:15378"/>
        <dbReference type="ChEBI" id="CHEBI:15379"/>
        <dbReference type="ChEBI" id="CHEBI:15740"/>
        <dbReference type="ChEBI" id="CHEBI:17245"/>
        <dbReference type="ChEBI" id="CHEBI:49016"/>
        <dbReference type="ChEBI" id="CHEBI:49252"/>
        <dbReference type="EC" id="1.13.11.53"/>
    </reaction>
</comment>
<protein>
    <recommendedName>
        <fullName evidence="11">Acireductone dioxygenase</fullName>
    </recommendedName>
    <alternativeName>
        <fullName evidence="11">Acireductone dioxygenase (Fe(2+)-requiring)</fullName>
        <shortName evidence="11">ARD'</shortName>
        <shortName evidence="11">Fe-ARD</shortName>
        <ecNumber evidence="11">1.13.11.54</ecNumber>
    </alternativeName>
    <alternativeName>
        <fullName evidence="11">Acireductone dioxygenase (Ni(2+)-requiring)</fullName>
        <shortName evidence="11">ARD</shortName>
        <shortName evidence="11">Ni-ARD</shortName>
        <ecNumber evidence="11">1.13.11.53</ecNumber>
    </alternativeName>
</protein>
<comment type="cofactor">
    <cofactor evidence="11">
        <name>Fe(2+)</name>
        <dbReference type="ChEBI" id="CHEBI:29033"/>
    </cofactor>
    <cofactor evidence="11">
        <name>Ni(2+)</name>
        <dbReference type="ChEBI" id="CHEBI:49786"/>
    </cofactor>
    <text evidence="11">Binds either 1 Fe or Ni cation per monomer. Iron-binding promotes an acireductone dioxygenase reaction producing 2-keto-4-methylthiobutyrate, while nickel-binding promotes an acireductone dioxygenase reaction producing 3-(methylsulfanyl)propanoate.</text>
</comment>
<keyword evidence="8 11" id="KW-0408">Iron</keyword>
<gene>
    <name evidence="11" type="primary">ADI1</name>
    <name evidence="12" type="ORF">B0F90DRAFT_1940131</name>
</gene>
<evidence type="ECO:0000313" key="12">
    <source>
        <dbReference type="EMBL" id="KAI0295049.1"/>
    </source>
</evidence>
<comment type="subcellular location">
    <subcellularLocation>
        <location evidence="11">Cytoplasm</location>
    </subcellularLocation>
    <subcellularLocation>
        <location evidence="11">Nucleus</location>
    </subcellularLocation>
</comment>
<evidence type="ECO:0000256" key="6">
    <source>
        <dbReference type="ARBA" id="ARBA00022964"/>
    </source>
</evidence>
<keyword evidence="3 11" id="KW-0533">Nickel</keyword>
<feature type="binding site" evidence="11">
    <location>
        <position position="133"/>
    </location>
    <ligand>
        <name>Ni(2+)</name>
        <dbReference type="ChEBI" id="CHEBI:49786"/>
        <note>for nickel-dependent acireductone dioxygenase activity</note>
    </ligand>
</feature>
<dbReference type="PANTHER" id="PTHR23418">
    <property type="entry name" value="ACIREDUCTONE DIOXYGENASE"/>
    <property type="match status" value="1"/>
</dbReference>
<dbReference type="AlphaFoldDB" id="A0AAD4LZY1"/>
<sequence length="183" mass="21227">MRAYYFDNLPGDQRLQHNSGKSADLDDLRELGVLHWTIPLDIPGGWEAKIDEVAAQQGYKNRDTMNVTKEGLGELYESKLKSFFEEHMHEDEEIRYILSGSGFFDIREHPSDEWIRIHVLPGDLLVLPAGIYHRFTLDELNQIKALRLFKEEPKWIPYVRGPETEANPYRVNYINSLKGVLVA</sequence>
<evidence type="ECO:0000256" key="10">
    <source>
        <dbReference type="ARBA" id="ARBA00023242"/>
    </source>
</evidence>
<evidence type="ECO:0000256" key="2">
    <source>
        <dbReference type="ARBA" id="ARBA00022490"/>
    </source>
</evidence>
<dbReference type="InterPro" id="IPR014710">
    <property type="entry name" value="RmlC-like_jellyroll"/>
</dbReference>
<dbReference type="Proteomes" id="UP001203297">
    <property type="component" value="Unassembled WGS sequence"/>
</dbReference>
<evidence type="ECO:0000256" key="4">
    <source>
        <dbReference type="ARBA" id="ARBA00022605"/>
    </source>
</evidence>
<name>A0AAD4LZY1_9AGAM</name>
<evidence type="ECO:0000256" key="8">
    <source>
        <dbReference type="ARBA" id="ARBA00023004"/>
    </source>
</evidence>
<evidence type="ECO:0000313" key="13">
    <source>
        <dbReference type="Proteomes" id="UP001203297"/>
    </source>
</evidence>
<keyword evidence="6 11" id="KW-0223">Dioxygenase</keyword>
<comment type="catalytic activity">
    <reaction evidence="1 11">
        <text>1,2-dihydroxy-5-(methylsulfanyl)pent-1-en-3-one + O2 = 4-methylsulfanyl-2-oxobutanoate + formate + 2 H(+)</text>
        <dbReference type="Rhea" id="RHEA:24504"/>
        <dbReference type="ChEBI" id="CHEBI:15378"/>
        <dbReference type="ChEBI" id="CHEBI:15379"/>
        <dbReference type="ChEBI" id="CHEBI:15740"/>
        <dbReference type="ChEBI" id="CHEBI:16723"/>
        <dbReference type="ChEBI" id="CHEBI:49252"/>
        <dbReference type="EC" id="1.13.11.54"/>
    </reaction>
</comment>
<dbReference type="GO" id="GO:0010308">
    <property type="term" value="F:acireductone dioxygenase (Ni2+-requiring) activity"/>
    <property type="evidence" value="ECO:0007669"/>
    <property type="project" value="UniProtKB-UniRule"/>
</dbReference>
<dbReference type="GO" id="GO:0005737">
    <property type="term" value="C:cytoplasm"/>
    <property type="evidence" value="ECO:0007669"/>
    <property type="project" value="UniProtKB-SubCell"/>
</dbReference>
<evidence type="ECO:0000256" key="7">
    <source>
        <dbReference type="ARBA" id="ARBA00023002"/>
    </source>
</evidence>
<feature type="binding site" evidence="11">
    <location>
        <position position="93"/>
    </location>
    <ligand>
        <name>Ni(2+)</name>
        <dbReference type="ChEBI" id="CHEBI:49786"/>
        <note>for nickel-dependent acireductone dioxygenase activity</note>
    </ligand>
</feature>
<dbReference type="FunFam" id="2.60.120.10:FF:000099">
    <property type="entry name" value="1,2-dihydroxy-3-keto-5-methylthiopentene dioxygenase"/>
    <property type="match status" value="1"/>
</dbReference>
<feature type="binding site" evidence="11">
    <location>
        <position position="89"/>
    </location>
    <ligand>
        <name>Fe(2+)</name>
        <dbReference type="ChEBI" id="CHEBI:29033"/>
        <note>for iron-dependent acireductone dioxygenase activity</note>
    </ligand>
</feature>
<comment type="similarity">
    <text evidence="11">Belongs to the acireductone dioxygenase (ARD) family.</text>
</comment>
<keyword evidence="5 11" id="KW-0479">Metal-binding</keyword>
<dbReference type="GO" id="GO:0005634">
    <property type="term" value="C:nucleus"/>
    <property type="evidence" value="ECO:0007669"/>
    <property type="project" value="UniProtKB-SubCell"/>
</dbReference>
<dbReference type="EC" id="1.13.11.53" evidence="11"/>
<comment type="caution">
    <text evidence="12">The sequence shown here is derived from an EMBL/GenBank/DDBJ whole genome shotgun (WGS) entry which is preliminary data.</text>
</comment>
<dbReference type="InterPro" id="IPR027496">
    <property type="entry name" value="ARD_euk"/>
</dbReference>
<proteinExistence type="inferred from homology"/>
<feature type="binding site" evidence="11">
    <location>
        <position position="93"/>
    </location>
    <ligand>
        <name>Fe(2+)</name>
        <dbReference type="ChEBI" id="CHEBI:29033"/>
        <note>for iron-dependent acireductone dioxygenase activity</note>
    </ligand>
</feature>
<dbReference type="InterPro" id="IPR004313">
    <property type="entry name" value="ARD"/>
</dbReference>
<dbReference type="Pfam" id="PF03079">
    <property type="entry name" value="ARD"/>
    <property type="match status" value="1"/>
</dbReference>
<dbReference type="GO" id="GO:0010309">
    <property type="term" value="F:acireductone dioxygenase [iron(II)-requiring] activity"/>
    <property type="evidence" value="ECO:0007669"/>
    <property type="project" value="UniProtKB-UniRule"/>
</dbReference>
<keyword evidence="9 11" id="KW-0486">Methionine biosynthesis</keyword>
<keyword evidence="10 11" id="KW-0539">Nucleus</keyword>
<feature type="binding site" evidence="11">
    <location>
        <position position="87"/>
    </location>
    <ligand>
        <name>Ni(2+)</name>
        <dbReference type="ChEBI" id="CHEBI:49786"/>
        <note>for nickel-dependent acireductone dioxygenase activity</note>
    </ligand>
</feature>
<evidence type="ECO:0000256" key="5">
    <source>
        <dbReference type="ARBA" id="ARBA00022723"/>
    </source>
</evidence>
<evidence type="ECO:0000256" key="1">
    <source>
        <dbReference type="ARBA" id="ARBA00000428"/>
    </source>
</evidence>